<dbReference type="InterPro" id="IPR036397">
    <property type="entry name" value="RNaseH_sf"/>
</dbReference>
<dbReference type="InterPro" id="IPR002156">
    <property type="entry name" value="RNaseH_domain"/>
</dbReference>
<dbReference type="Gene3D" id="3.30.420.10">
    <property type="entry name" value="Ribonuclease H-like superfamily/Ribonuclease H"/>
    <property type="match status" value="1"/>
</dbReference>
<sequence length="221" mass="25832">MRNDLIFQQNRQHILQVIHGALRDCQQWREALQLANQYTQLDWEMISKDTTIQEVLPSSASMYCFVDISWVNEKEVGGIGWVLYSKEGVHKLHASSSIKPTNSPFEAEACSLLMAVQEVWKLRYKHVVFMTDCKQLRDELHQQMTEQTIFKVRNTEASSLIRDIVAMAKQFSFTFHYVPRALTRNVDVMAKEATQERTKELYFVYVDLYCSFHLRLLGTDV</sequence>
<evidence type="ECO:0000313" key="2">
    <source>
        <dbReference type="EMBL" id="KAF3544778.1"/>
    </source>
</evidence>
<dbReference type="Proteomes" id="UP000266723">
    <property type="component" value="Unassembled WGS sequence"/>
</dbReference>
<dbReference type="CDD" id="cd06222">
    <property type="entry name" value="RNase_H_like"/>
    <property type="match status" value="1"/>
</dbReference>
<dbReference type="EMBL" id="QGKV02000832">
    <property type="protein sequence ID" value="KAF3544778.1"/>
    <property type="molecule type" value="Genomic_DNA"/>
</dbReference>
<dbReference type="PANTHER" id="PTHR34146:SF3">
    <property type="entry name" value="POLYNUCLEOTIDYL TRANSFERASE, RIBONUCLEASE H-LIKE SUPERFAMILY PROTEIN"/>
    <property type="match status" value="1"/>
</dbReference>
<proteinExistence type="predicted"/>
<name>A0ABQ7BZK2_BRACR</name>
<evidence type="ECO:0000313" key="3">
    <source>
        <dbReference type="Proteomes" id="UP000266723"/>
    </source>
</evidence>
<dbReference type="InterPro" id="IPR012337">
    <property type="entry name" value="RNaseH-like_sf"/>
</dbReference>
<feature type="domain" description="RNase H type-1" evidence="1">
    <location>
        <begin position="66"/>
        <end position="193"/>
    </location>
</feature>
<dbReference type="SUPFAM" id="SSF53098">
    <property type="entry name" value="Ribonuclease H-like"/>
    <property type="match status" value="1"/>
</dbReference>
<comment type="caution">
    <text evidence="2">The sequence shown here is derived from an EMBL/GenBank/DDBJ whole genome shotgun (WGS) entry which is preliminary data.</text>
</comment>
<keyword evidence="3" id="KW-1185">Reference proteome</keyword>
<dbReference type="Pfam" id="PF13456">
    <property type="entry name" value="RVT_3"/>
    <property type="match status" value="1"/>
</dbReference>
<evidence type="ECO:0000259" key="1">
    <source>
        <dbReference type="Pfam" id="PF13456"/>
    </source>
</evidence>
<dbReference type="InterPro" id="IPR044730">
    <property type="entry name" value="RNase_H-like_dom_plant"/>
</dbReference>
<gene>
    <name evidence="2" type="ORF">DY000_02003527</name>
</gene>
<dbReference type="PANTHER" id="PTHR34146">
    <property type="entry name" value="POLYNUCLEOTIDYL TRANSFERASE, RIBONUCLEASE H-LIKE SUPERFAMILY PROTEIN-RELATED"/>
    <property type="match status" value="1"/>
</dbReference>
<organism evidence="2 3">
    <name type="scientific">Brassica cretica</name>
    <name type="common">Mustard</name>
    <dbReference type="NCBI Taxonomy" id="69181"/>
    <lineage>
        <taxon>Eukaryota</taxon>
        <taxon>Viridiplantae</taxon>
        <taxon>Streptophyta</taxon>
        <taxon>Embryophyta</taxon>
        <taxon>Tracheophyta</taxon>
        <taxon>Spermatophyta</taxon>
        <taxon>Magnoliopsida</taxon>
        <taxon>eudicotyledons</taxon>
        <taxon>Gunneridae</taxon>
        <taxon>Pentapetalae</taxon>
        <taxon>rosids</taxon>
        <taxon>malvids</taxon>
        <taxon>Brassicales</taxon>
        <taxon>Brassicaceae</taxon>
        <taxon>Brassiceae</taxon>
        <taxon>Brassica</taxon>
    </lineage>
</organism>
<accession>A0ABQ7BZK2</accession>
<reference evidence="2 3" key="1">
    <citation type="journal article" date="2020" name="BMC Genomics">
        <title>Intraspecific diversification of the crop wild relative Brassica cretica Lam. using demographic model selection.</title>
        <authorList>
            <person name="Kioukis A."/>
            <person name="Michalopoulou V.A."/>
            <person name="Briers L."/>
            <person name="Pirintsos S."/>
            <person name="Studholme D.J."/>
            <person name="Pavlidis P."/>
            <person name="Sarris P.F."/>
        </authorList>
    </citation>
    <scope>NUCLEOTIDE SEQUENCE [LARGE SCALE GENOMIC DNA]</scope>
    <source>
        <strain evidence="3">cv. PFS-1207/04</strain>
    </source>
</reference>
<protein>
    <recommendedName>
        <fullName evidence="1">RNase H type-1 domain-containing protein</fullName>
    </recommendedName>
</protein>